<evidence type="ECO:0000313" key="1">
    <source>
        <dbReference type="EMBL" id="KAI3685316.1"/>
    </source>
</evidence>
<dbReference type="EMBL" id="CM042058">
    <property type="protein sequence ID" value="KAI3685316.1"/>
    <property type="molecule type" value="Genomic_DNA"/>
</dbReference>
<dbReference type="Proteomes" id="UP001055879">
    <property type="component" value="Linkage Group LG12"/>
</dbReference>
<comment type="caution">
    <text evidence="1">The sequence shown here is derived from an EMBL/GenBank/DDBJ whole genome shotgun (WGS) entry which is preliminary data.</text>
</comment>
<organism evidence="1 2">
    <name type="scientific">Arctium lappa</name>
    <name type="common">Greater burdock</name>
    <name type="synonym">Lappa major</name>
    <dbReference type="NCBI Taxonomy" id="4217"/>
    <lineage>
        <taxon>Eukaryota</taxon>
        <taxon>Viridiplantae</taxon>
        <taxon>Streptophyta</taxon>
        <taxon>Embryophyta</taxon>
        <taxon>Tracheophyta</taxon>
        <taxon>Spermatophyta</taxon>
        <taxon>Magnoliopsida</taxon>
        <taxon>eudicotyledons</taxon>
        <taxon>Gunneridae</taxon>
        <taxon>Pentapetalae</taxon>
        <taxon>asterids</taxon>
        <taxon>campanulids</taxon>
        <taxon>Asterales</taxon>
        <taxon>Asteraceae</taxon>
        <taxon>Carduoideae</taxon>
        <taxon>Cardueae</taxon>
        <taxon>Arctiinae</taxon>
        <taxon>Arctium</taxon>
    </lineage>
</organism>
<gene>
    <name evidence="1" type="ORF">L6452_34558</name>
</gene>
<proteinExistence type="predicted"/>
<reference evidence="1 2" key="2">
    <citation type="journal article" date="2022" name="Mol. Ecol. Resour.">
        <title>The genomes of chicory, endive, great burdock and yacon provide insights into Asteraceae paleo-polyploidization history and plant inulin production.</title>
        <authorList>
            <person name="Fan W."/>
            <person name="Wang S."/>
            <person name="Wang H."/>
            <person name="Wang A."/>
            <person name="Jiang F."/>
            <person name="Liu H."/>
            <person name="Zhao H."/>
            <person name="Xu D."/>
            <person name="Zhang Y."/>
        </authorList>
    </citation>
    <scope>NUCLEOTIDE SEQUENCE [LARGE SCALE GENOMIC DNA]</scope>
    <source>
        <strain evidence="2">cv. Niubang</strain>
    </source>
</reference>
<sequence>MPKQKHESSQPLSTCTFSGLANRRQKLPPAKTVVSDLSYVTFITAATTFSDMATTAAADDDTDRPALHLDSLPVVDLRLLSQSELYSLSLASDDSFDLDDVVIPKINRSVFNESAGSRKQTYSRLRLASADSTKTTTLHRRTPHLRSSHTTSSNNINDPEQAENSQIIRMLKHLCKSHPNFQDVVEIEDENNTNSVVPEFLNSENLGIKRKRGRPRKHENVVFLRPPTAKRIRNNTVKKVVVYDHERDREIVNDRGVPVNLATLAGIEDPYGSEIRRRTVGMLTEDELLGFLRGLNGQWGSRRKKRRVVDAIEFGDVLPKGWRLSLCIKKKEGRVWLFCRRYISPSGQQFESCKEISTYLISVIGEENLDKPNHININSCDDDALKGASVNAADLVLQEDVKRDGSINNPSSSSSCPVNNPLSSPPAPLLPTNREEQVTMDIDDAMEVQVGDLFKCLKCSMIFEGKGDLLDHQVLAHDTERDQLGTAITEWVMVEGGIFECHICHKTFSERNQYNDHIGCHAKNEVEKTEPSLAPASELDCDPVLMTGLPNEEALASVSAGDNVVIQTCGAHSADKPQPASRLNYETNSGKLSNTDELVRDLNIASHSIQDGHTNVDRNIYIEESSDKSGNNCTINDEVSRTNQVPDIAVSQSELLVDEVPLSINESYRKPETSGEAHVKCIDDKLECNLDQGMNSGSFLLSPFPNKQTGDSSGVGENDMSGQVLNQDAVSETGVAYVDSVHDKSECILEQGSSGSCLLPSSSNELMGNGSGVGRGIVGTAASVGVLNHAVSETLRPKSSICEEKAFGANMDMPINNTSDELISEKEKVVGVSSFGLFLDRFGLDKDGATVVKKLSTKATRSLVSPSIDSVKAVNSESLIPSKKQESAQKGGFGSSRDAPSVDNLAHGTYNNVNKLSSGLESSRLDGQFDVRRNAFVNYGVSTFGDENEFRSHQSLTSWQEEECENKNLGGDVSFPNMEEPRMQINSERSVLSGGEQSCCTENATKVSSNKSEEAKLDDFQIFRNNEAKRNESVASLGSSHDGLNRDVLDFSTKSNLEFCSLVPSENEQAFSFQDDVTCLYDRAMEECKQESSERGLLNHFSIADTSDDIFENKIYSTPLDGLKFDDDRDISSNELSLAFGNPHALYPDVIRVEQKKDLVSCSVVPSKIDEAFDVHTSLSMVNNSMVENLKAGRGSVGGLFNLSCNDKTSSFQNGGNTVYPGRAWEGIKTDEFKSSGNKFTTGFGSNHGQTHEVVPSGMWKTTGGGNQLQSGLSTPSHPQIQSPSSFHSFNIMSEKAADGQFRLDERYNEGFGVSGMRSGRPEPVEFSFLTGRSQHNPHPLQGDSRVFSYNAGMEQQFDSSSFWLGKNGMMPSTGGRNQITSCRNVGACQPLVEQSLLSVEHYFLENIRLTTGPDFSCLNEGRQGLVTSGTLLESRF</sequence>
<keyword evidence="2" id="KW-1185">Reference proteome</keyword>
<name>A0ACB8YJN7_ARCLA</name>
<accession>A0ACB8YJN7</accession>
<reference evidence="2" key="1">
    <citation type="journal article" date="2022" name="Mol. Ecol. Resour.">
        <title>The genomes of chicory, endive, great burdock and yacon provide insights into Asteraceae palaeo-polyploidization history and plant inulin production.</title>
        <authorList>
            <person name="Fan W."/>
            <person name="Wang S."/>
            <person name="Wang H."/>
            <person name="Wang A."/>
            <person name="Jiang F."/>
            <person name="Liu H."/>
            <person name="Zhao H."/>
            <person name="Xu D."/>
            <person name="Zhang Y."/>
        </authorList>
    </citation>
    <scope>NUCLEOTIDE SEQUENCE [LARGE SCALE GENOMIC DNA]</scope>
    <source>
        <strain evidence="2">cv. Niubang</strain>
    </source>
</reference>
<evidence type="ECO:0000313" key="2">
    <source>
        <dbReference type="Proteomes" id="UP001055879"/>
    </source>
</evidence>
<protein>
    <submittedName>
        <fullName evidence="1">Uncharacterized protein</fullName>
    </submittedName>
</protein>